<dbReference type="Proteomes" id="UP000794436">
    <property type="component" value="Unassembled WGS sequence"/>
</dbReference>
<name>A0A8K1C900_PYTOL</name>
<dbReference type="OrthoDB" id="167050at2759"/>
<evidence type="ECO:0000313" key="2">
    <source>
        <dbReference type="Proteomes" id="UP000794436"/>
    </source>
</evidence>
<keyword evidence="2" id="KW-1185">Reference proteome</keyword>
<dbReference type="EMBL" id="SPLM01000112">
    <property type="protein sequence ID" value="TMW58167.1"/>
    <property type="molecule type" value="Genomic_DNA"/>
</dbReference>
<sequence>MIPVIHGLYLGAMSHLPNRAFYPQLAALSEEELIKSISTVMLNAGLEFISFLVACWLLHRQLRLSSLHLLGFVLESQRSLIQPSLMIWTVYMIQQSLIHTGVDFTLRFAWLHNKST</sequence>
<organism evidence="1 2">
    <name type="scientific">Pythium oligandrum</name>
    <name type="common">Mycoparasitic fungus</name>
    <dbReference type="NCBI Taxonomy" id="41045"/>
    <lineage>
        <taxon>Eukaryota</taxon>
        <taxon>Sar</taxon>
        <taxon>Stramenopiles</taxon>
        <taxon>Oomycota</taxon>
        <taxon>Peronosporomycetes</taxon>
        <taxon>Pythiales</taxon>
        <taxon>Pythiaceae</taxon>
        <taxon>Pythium</taxon>
    </lineage>
</organism>
<accession>A0A8K1C900</accession>
<dbReference type="AlphaFoldDB" id="A0A8K1C900"/>
<gene>
    <name evidence="1" type="ORF">Poli38472_011755</name>
</gene>
<proteinExistence type="predicted"/>
<comment type="caution">
    <text evidence="1">The sequence shown here is derived from an EMBL/GenBank/DDBJ whole genome shotgun (WGS) entry which is preliminary data.</text>
</comment>
<reference evidence="1" key="1">
    <citation type="submission" date="2019-03" db="EMBL/GenBank/DDBJ databases">
        <title>Long read genome sequence of the mycoparasitic Pythium oligandrum ATCC 38472 isolated from sugarbeet rhizosphere.</title>
        <authorList>
            <person name="Gaulin E."/>
        </authorList>
    </citation>
    <scope>NUCLEOTIDE SEQUENCE</scope>
    <source>
        <strain evidence="1">ATCC 38472_TT</strain>
    </source>
</reference>
<protein>
    <submittedName>
        <fullName evidence="1">Uncharacterized protein</fullName>
    </submittedName>
</protein>
<evidence type="ECO:0000313" key="1">
    <source>
        <dbReference type="EMBL" id="TMW58167.1"/>
    </source>
</evidence>